<evidence type="ECO:0000313" key="3">
    <source>
        <dbReference type="EMBL" id="CAF3966906.1"/>
    </source>
</evidence>
<dbReference type="EMBL" id="CAJNOQ010008632">
    <property type="protein sequence ID" value="CAF1202478.1"/>
    <property type="molecule type" value="Genomic_DNA"/>
</dbReference>
<comment type="caution">
    <text evidence="2">The sequence shown here is derived from an EMBL/GenBank/DDBJ whole genome shotgun (WGS) entry which is preliminary data.</text>
</comment>
<dbReference type="Gene3D" id="1.20.1070.10">
    <property type="entry name" value="Rhodopsin 7-helix transmembrane proteins"/>
    <property type="match status" value="1"/>
</dbReference>
<dbReference type="AlphaFoldDB" id="A0A814WHJ9"/>
<dbReference type="EMBL" id="CAJOBC010008633">
    <property type="protein sequence ID" value="CAF3966906.1"/>
    <property type="molecule type" value="Genomic_DNA"/>
</dbReference>
<sequence length="136" mass="15956">MLVGYSIMPPILMSLFGFWTIYNVRRLRRIAPRTTASRIIVLPNKNQQLAFILLFQVIFISLTTVPHATEKLYNTLISNTVKSDLVLARANLYSELARAISFTNHTCSFYILTLSEKMFRRELIKMFQDIRRYFMP</sequence>
<dbReference type="Proteomes" id="UP000681722">
    <property type="component" value="Unassembled WGS sequence"/>
</dbReference>
<keyword evidence="1" id="KW-0812">Transmembrane</keyword>
<evidence type="ECO:0000313" key="4">
    <source>
        <dbReference type="Proteomes" id="UP000663829"/>
    </source>
</evidence>
<dbReference type="OrthoDB" id="10069058at2759"/>
<organism evidence="2 4">
    <name type="scientific">Didymodactylos carnosus</name>
    <dbReference type="NCBI Taxonomy" id="1234261"/>
    <lineage>
        <taxon>Eukaryota</taxon>
        <taxon>Metazoa</taxon>
        <taxon>Spiralia</taxon>
        <taxon>Gnathifera</taxon>
        <taxon>Rotifera</taxon>
        <taxon>Eurotatoria</taxon>
        <taxon>Bdelloidea</taxon>
        <taxon>Philodinida</taxon>
        <taxon>Philodinidae</taxon>
        <taxon>Didymodactylos</taxon>
    </lineage>
</organism>
<keyword evidence="1" id="KW-0472">Membrane</keyword>
<gene>
    <name evidence="2" type="ORF">GPM918_LOCUS23793</name>
    <name evidence="3" type="ORF">SRO942_LOCUS23792</name>
</gene>
<feature type="transmembrane region" description="Helical" evidence="1">
    <location>
        <begin position="6"/>
        <end position="24"/>
    </location>
</feature>
<reference evidence="2" key="1">
    <citation type="submission" date="2021-02" db="EMBL/GenBank/DDBJ databases">
        <authorList>
            <person name="Nowell W R."/>
        </authorList>
    </citation>
    <scope>NUCLEOTIDE SEQUENCE</scope>
</reference>
<accession>A0A814WHJ9</accession>
<evidence type="ECO:0000256" key="1">
    <source>
        <dbReference type="SAM" id="Phobius"/>
    </source>
</evidence>
<name>A0A814WHJ9_9BILA</name>
<proteinExistence type="predicted"/>
<keyword evidence="4" id="KW-1185">Reference proteome</keyword>
<evidence type="ECO:0000313" key="2">
    <source>
        <dbReference type="EMBL" id="CAF1202478.1"/>
    </source>
</evidence>
<dbReference type="Proteomes" id="UP000663829">
    <property type="component" value="Unassembled WGS sequence"/>
</dbReference>
<protein>
    <submittedName>
        <fullName evidence="2">Uncharacterized protein</fullName>
    </submittedName>
</protein>
<keyword evidence="1" id="KW-1133">Transmembrane helix</keyword>